<dbReference type="AlphaFoldDB" id="A0A8D1QM43"/>
<evidence type="ECO:0000256" key="10">
    <source>
        <dbReference type="SAM" id="Phobius"/>
    </source>
</evidence>
<dbReference type="Pfam" id="PF00068">
    <property type="entry name" value="Phospholip_A2_1"/>
    <property type="match status" value="1"/>
</dbReference>
<dbReference type="InterPro" id="IPR036444">
    <property type="entry name" value="PLipase_A2_dom_sf"/>
</dbReference>
<dbReference type="InterPro" id="IPR016090">
    <property type="entry name" value="PLA2-like_dom"/>
</dbReference>
<keyword evidence="10" id="KW-1133">Transmembrane helix</keyword>
<evidence type="ECO:0000256" key="5">
    <source>
        <dbReference type="ARBA" id="ARBA00049039"/>
    </source>
</evidence>
<dbReference type="GO" id="GO:0006644">
    <property type="term" value="P:phospholipid metabolic process"/>
    <property type="evidence" value="ECO:0007669"/>
    <property type="project" value="InterPro"/>
</dbReference>
<keyword evidence="10" id="KW-0812">Transmembrane</keyword>
<dbReference type="EC" id="3.1.1.4" evidence="9"/>
<comment type="similarity">
    <text evidence="2 8">Belongs to the phospholipase A2 family.</text>
</comment>
<dbReference type="Gene3D" id="1.20.90.10">
    <property type="entry name" value="Phospholipase A2 domain"/>
    <property type="match status" value="1"/>
</dbReference>
<dbReference type="Ensembl" id="ENSSSCT00055024794.1">
    <property type="protein sequence ID" value="ENSSSCP00055019681.1"/>
    <property type="gene ID" value="ENSSSCG00055012587.1"/>
</dbReference>
<dbReference type="InterPro" id="IPR001211">
    <property type="entry name" value="PLA2"/>
</dbReference>
<keyword evidence="10" id="KW-0472">Membrane</keyword>
<evidence type="ECO:0000256" key="6">
    <source>
        <dbReference type="PIRSR" id="PIRSR601211-2"/>
    </source>
</evidence>
<feature type="disulfide bond" evidence="7">
    <location>
        <begin position="64"/>
        <end position="80"/>
    </location>
</feature>
<dbReference type="Proteomes" id="UP000694724">
    <property type="component" value="Unplaced"/>
</dbReference>
<evidence type="ECO:0000256" key="7">
    <source>
        <dbReference type="PIRSR" id="PIRSR601211-3"/>
    </source>
</evidence>
<comment type="catalytic activity">
    <reaction evidence="9">
        <text>a 1,2-diacyl-sn-glycero-3-phosphocholine + H2O = a 1-acyl-sn-glycero-3-phosphocholine + a fatty acid + H(+)</text>
        <dbReference type="Rhea" id="RHEA:15801"/>
        <dbReference type="ChEBI" id="CHEBI:15377"/>
        <dbReference type="ChEBI" id="CHEBI:15378"/>
        <dbReference type="ChEBI" id="CHEBI:28868"/>
        <dbReference type="ChEBI" id="CHEBI:57643"/>
        <dbReference type="ChEBI" id="CHEBI:58168"/>
        <dbReference type="EC" id="3.1.1.4"/>
    </reaction>
</comment>
<evidence type="ECO:0000256" key="3">
    <source>
        <dbReference type="ARBA" id="ARBA00022525"/>
    </source>
</evidence>
<feature type="binding site" evidence="6">
    <location>
        <position position="84"/>
    </location>
    <ligand>
        <name>Ca(2+)</name>
        <dbReference type="ChEBI" id="CHEBI:29108"/>
    </ligand>
</feature>
<evidence type="ECO:0000256" key="8">
    <source>
        <dbReference type="RuleBase" id="RU003654"/>
    </source>
</evidence>
<keyword evidence="6 9" id="KW-0106">Calcium</keyword>
<evidence type="ECO:0000259" key="11">
    <source>
        <dbReference type="SMART" id="SM00085"/>
    </source>
</evidence>
<dbReference type="GO" id="GO:0005576">
    <property type="term" value="C:extracellular region"/>
    <property type="evidence" value="ECO:0007669"/>
    <property type="project" value="UniProtKB-SubCell"/>
</dbReference>
<name>A0A8D1QM43_PIG</name>
<keyword evidence="4 7" id="KW-1015">Disulfide bond</keyword>
<evidence type="ECO:0000256" key="1">
    <source>
        <dbReference type="ARBA" id="ARBA00004613"/>
    </source>
</evidence>
<comment type="catalytic activity">
    <reaction evidence="5">
        <text>1-hexadecanoyl-2-(9Z,12Z-octadecadienoyl)-sn-glycero-3-phosphoethanolamine + H2O = 1-hexadecanoyl-sn-glycero-3-phosphoethanolamine + (9Z,12Z)-octadecadienoate + H(+)</text>
        <dbReference type="Rhea" id="RHEA:40815"/>
        <dbReference type="ChEBI" id="CHEBI:15377"/>
        <dbReference type="ChEBI" id="CHEBI:15378"/>
        <dbReference type="ChEBI" id="CHEBI:30245"/>
        <dbReference type="ChEBI" id="CHEBI:73004"/>
        <dbReference type="ChEBI" id="CHEBI:73008"/>
    </reaction>
    <physiologicalReaction direction="left-to-right" evidence="5">
        <dbReference type="Rhea" id="RHEA:40816"/>
    </physiologicalReaction>
</comment>
<dbReference type="GO" id="GO:0016042">
    <property type="term" value="P:lipid catabolic process"/>
    <property type="evidence" value="ECO:0007669"/>
    <property type="project" value="InterPro"/>
</dbReference>
<feature type="transmembrane region" description="Helical" evidence="10">
    <location>
        <begin position="19"/>
        <end position="41"/>
    </location>
</feature>
<protein>
    <recommendedName>
        <fullName evidence="9">Phospholipase A2</fullName>
        <ecNumber evidence="9">3.1.1.4</ecNumber>
    </recommendedName>
</protein>
<dbReference type="PROSITE" id="PS00118">
    <property type="entry name" value="PA2_HIS"/>
    <property type="match status" value="1"/>
</dbReference>
<keyword evidence="3 9" id="KW-0964">Secreted</keyword>
<keyword evidence="9" id="KW-0378">Hydrolase</keyword>
<keyword evidence="6" id="KW-0479">Metal-binding</keyword>
<dbReference type="PANTHER" id="PTHR11716:SF57">
    <property type="entry name" value="GROUP IID SECRETORY PHOSPHOLIPASE A2"/>
    <property type="match status" value="1"/>
</dbReference>
<evidence type="ECO:0000256" key="9">
    <source>
        <dbReference type="RuleBase" id="RU361236"/>
    </source>
</evidence>
<evidence type="ECO:0000313" key="12">
    <source>
        <dbReference type="Ensembl" id="ENSSSCP00055019681.1"/>
    </source>
</evidence>
<dbReference type="PRINTS" id="PR00389">
    <property type="entry name" value="PHPHLIPASEA2"/>
</dbReference>
<comment type="cofactor">
    <cofactor evidence="6">
        <name>Ca(2+)</name>
        <dbReference type="ChEBI" id="CHEBI:29108"/>
    </cofactor>
    <text evidence="6">Binds 1 Ca(2+) ion per subunit.</text>
</comment>
<dbReference type="GO" id="GO:0050482">
    <property type="term" value="P:arachidonate secretion"/>
    <property type="evidence" value="ECO:0007669"/>
    <property type="project" value="InterPro"/>
</dbReference>
<keyword evidence="9" id="KW-0443">Lipid metabolism</keyword>
<dbReference type="SUPFAM" id="SSF48619">
    <property type="entry name" value="Phospholipase A2, PLA2"/>
    <property type="match status" value="1"/>
</dbReference>
<dbReference type="GO" id="GO:0005509">
    <property type="term" value="F:calcium ion binding"/>
    <property type="evidence" value="ECO:0007669"/>
    <property type="project" value="InterPro"/>
</dbReference>
<feature type="binding site" evidence="6">
    <location>
        <position position="67"/>
    </location>
    <ligand>
        <name>Ca(2+)</name>
        <dbReference type="ChEBI" id="CHEBI:29108"/>
    </ligand>
</feature>
<proteinExistence type="inferred from homology"/>
<comment type="subcellular location">
    <subcellularLocation>
        <location evidence="1 9">Secreted</location>
    </subcellularLocation>
</comment>
<sequence>MEGDFQQLPPLLCAGTMELPLLCFLVAFAGVIPAQGGILNLNKMIKQVTGKVPFFSYWPYGCHCGIGGRGEPKDATDWCCHAHDCCYSHLKGHGCRTHLDHYRYTFSQGTVQCCECPGPWGWRWKPRKRVLAWLAFFTCCVTRHSLHDLSVFLMCPVTVAELWGGVGMGVDIRRGPMESLSPSGSRRLADSAQIPDQLPLTSCVTLNTLLNCSEPQDPYLDTQDDNSIPPITLIRGLI</sequence>
<organism evidence="12 13">
    <name type="scientific">Sus scrofa</name>
    <name type="common">Pig</name>
    <dbReference type="NCBI Taxonomy" id="9823"/>
    <lineage>
        <taxon>Eukaryota</taxon>
        <taxon>Metazoa</taxon>
        <taxon>Chordata</taxon>
        <taxon>Craniata</taxon>
        <taxon>Vertebrata</taxon>
        <taxon>Euteleostomi</taxon>
        <taxon>Mammalia</taxon>
        <taxon>Eutheria</taxon>
        <taxon>Laurasiatheria</taxon>
        <taxon>Artiodactyla</taxon>
        <taxon>Suina</taxon>
        <taxon>Suidae</taxon>
        <taxon>Sus</taxon>
    </lineage>
</organism>
<accession>A0A8D1QM43</accession>
<dbReference type="InterPro" id="IPR033113">
    <property type="entry name" value="PLA2_histidine"/>
</dbReference>
<reference evidence="12" key="1">
    <citation type="submission" date="2025-08" db="UniProtKB">
        <authorList>
            <consortium name="Ensembl"/>
        </authorList>
    </citation>
    <scope>IDENTIFICATION</scope>
</reference>
<feature type="domain" description="Phospholipase A2-like central" evidence="11">
    <location>
        <begin position="37"/>
        <end position="131"/>
    </location>
</feature>
<feature type="binding site" evidence="6">
    <location>
        <position position="65"/>
    </location>
    <ligand>
        <name>Ca(2+)</name>
        <dbReference type="ChEBI" id="CHEBI:29108"/>
    </ligand>
</feature>
<dbReference type="GO" id="GO:0004623">
    <property type="term" value="F:phospholipase A2 activity"/>
    <property type="evidence" value="ECO:0007669"/>
    <property type="project" value="UniProtKB-EC"/>
</dbReference>
<dbReference type="PANTHER" id="PTHR11716">
    <property type="entry name" value="PHOSPHOLIPASE A2 FAMILY MEMBER"/>
    <property type="match status" value="1"/>
</dbReference>
<evidence type="ECO:0000256" key="2">
    <source>
        <dbReference type="ARBA" id="ARBA00007056"/>
    </source>
</evidence>
<evidence type="ECO:0000256" key="4">
    <source>
        <dbReference type="ARBA" id="ARBA00023157"/>
    </source>
</evidence>
<dbReference type="CDD" id="cd00125">
    <property type="entry name" value="PLA2c"/>
    <property type="match status" value="1"/>
</dbReference>
<evidence type="ECO:0000313" key="13">
    <source>
        <dbReference type="Proteomes" id="UP000694724"/>
    </source>
</evidence>
<gene>
    <name evidence="12" type="primary">PLA2G2D</name>
</gene>
<dbReference type="SMART" id="SM00085">
    <property type="entry name" value="PA2c"/>
    <property type="match status" value="1"/>
</dbReference>